<evidence type="ECO:0000313" key="2">
    <source>
        <dbReference type="Proteomes" id="UP000509478"/>
    </source>
</evidence>
<dbReference type="Proteomes" id="UP000509478">
    <property type="component" value="Chromosome"/>
</dbReference>
<dbReference type="AlphaFoldDB" id="A0A7D5R593"/>
<organism evidence="1 2">
    <name type="scientific">Nitrosopumilus ureiphilus</name>
    <dbReference type="NCBI Taxonomy" id="1470067"/>
    <lineage>
        <taxon>Archaea</taxon>
        <taxon>Nitrososphaerota</taxon>
        <taxon>Nitrososphaeria</taxon>
        <taxon>Nitrosopumilales</taxon>
        <taxon>Nitrosopumilaceae</taxon>
        <taxon>Nitrosopumilus</taxon>
    </lineage>
</organism>
<accession>A0A7D5R593</accession>
<sequence length="94" mass="10864">MSFSLMPNFPRKFFTIDFNDSWEQFEYLSNANYVGYRAIPSTSDEPRDAPSIEIRDSESASTSETICFRDDVMVLVIGKTLWYDKKTVIDCPES</sequence>
<keyword evidence="2" id="KW-1185">Reference proteome</keyword>
<evidence type="ECO:0000313" key="1">
    <source>
        <dbReference type="EMBL" id="QLH06017.1"/>
    </source>
</evidence>
<dbReference type="KEGG" id="nue:C5F50_02185"/>
<dbReference type="RefSeq" id="WP_179372079.1">
    <property type="nucleotide sequence ID" value="NZ_CP026995.1"/>
</dbReference>
<proteinExistence type="predicted"/>
<dbReference type="EMBL" id="CP026995">
    <property type="protein sequence ID" value="QLH06017.1"/>
    <property type="molecule type" value="Genomic_DNA"/>
</dbReference>
<dbReference type="GeneID" id="56066833"/>
<reference evidence="1 2" key="1">
    <citation type="submission" date="2018-02" db="EMBL/GenBank/DDBJ databases">
        <title>Complete genome of Nitrosopumilus ureaphilus PS0.</title>
        <authorList>
            <person name="Qin W."/>
            <person name="Zheng Y."/>
            <person name="Stahl D.A."/>
        </authorList>
    </citation>
    <scope>NUCLEOTIDE SEQUENCE [LARGE SCALE GENOMIC DNA]</scope>
    <source>
        <strain evidence="1 2">PS0</strain>
    </source>
</reference>
<gene>
    <name evidence="1" type="ORF">C5F50_02185</name>
</gene>
<protein>
    <submittedName>
        <fullName evidence="1">Uncharacterized protein</fullName>
    </submittedName>
</protein>
<name>A0A7D5R593_9ARCH</name>